<dbReference type="SUPFAM" id="SSF56194">
    <property type="entry name" value="Uridine diphospho-N-Acetylenolpyruvylglucosamine reductase, MurB, C-terminal domain"/>
    <property type="match status" value="1"/>
</dbReference>
<evidence type="ECO:0000256" key="6">
    <source>
        <dbReference type="ARBA" id="ARBA00022618"/>
    </source>
</evidence>
<dbReference type="InterPro" id="IPR036318">
    <property type="entry name" value="FAD-bd_PCMH-like_sf"/>
</dbReference>
<dbReference type="Pfam" id="PF01565">
    <property type="entry name" value="FAD_binding_4"/>
    <property type="match status" value="1"/>
</dbReference>
<comment type="cofactor">
    <cofactor evidence="1 16">
        <name>FAD</name>
        <dbReference type="ChEBI" id="CHEBI:57692"/>
    </cofactor>
</comment>
<keyword evidence="5 16" id="KW-0963">Cytoplasm</keyword>
<evidence type="ECO:0000256" key="5">
    <source>
        <dbReference type="ARBA" id="ARBA00022490"/>
    </source>
</evidence>
<keyword evidence="9 16" id="KW-0521">NADP</keyword>
<comment type="subcellular location">
    <subcellularLocation>
        <location evidence="3 16">Cytoplasm</location>
    </subcellularLocation>
</comment>
<sequence length="307" mass="34060">MVQNMDINKKLESILDKEEIKNNVLMKRYTSFRVGGPADVFVTPNSYEKIRDIIKLCKHYNIPYFILGNGSNLLVKDGGIRGVVINFTKLNKISVEETKVIAESGAILSMVANTALKNNLTGLEFAHGIPGSVGGAVAMNAGAYNGEICQVIESATIIDNHGEIREISKKDMELSYRNSLILKNGYIVLKATFKLQKGEHDSIKARMDDLMRRRKEKQPLEYPSAGSTFKRPEGYFAAKLIEDSELKGVHVGDAEVSVKHSGFIINKGNASAKDILDLIELVKKTVNDKFKVTLNTEVRIVGEDERN</sequence>
<evidence type="ECO:0000256" key="9">
    <source>
        <dbReference type="ARBA" id="ARBA00022857"/>
    </source>
</evidence>
<dbReference type="InterPro" id="IPR036635">
    <property type="entry name" value="MurB_C_sf"/>
</dbReference>
<keyword evidence="11 16" id="KW-0573">Peptidoglycan synthesis</keyword>
<dbReference type="PROSITE" id="PS51387">
    <property type="entry name" value="FAD_PCMH"/>
    <property type="match status" value="1"/>
</dbReference>
<keyword evidence="7 16" id="KW-0285">Flavoprotein</keyword>
<keyword evidence="10 16" id="KW-0133">Cell shape</keyword>
<evidence type="ECO:0000256" key="10">
    <source>
        <dbReference type="ARBA" id="ARBA00022960"/>
    </source>
</evidence>
<dbReference type="Proteomes" id="UP000813637">
    <property type="component" value="Unassembled WGS sequence"/>
</dbReference>
<evidence type="ECO:0000256" key="15">
    <source>
        <dbReference type="ARBA" id="ARBA00048914"/>
    </source>
</evidence>
<dbReference type="InterPro" id="IPR011601">
    <property type="entry name" value="MurB_C"/>
</dbReference>
<evidence type="ECO:0000256" key="7">
    <source>
        <dbReference type="ARBA" id="ARBA00022630"/>
    </source>
</evidence>
<comment type="function">
    <text evidence="2 16">Cell wall formation.</text>
</comment>
<evidence type="ECO:0000256" key="2">
    <source>
        <dbReference type="ARBA" id="ARBA00003921"/>
    </source>
</evidence>
<feature type="active site" description="Proton donor" evidence="16">
    <location>
        <position position="227"/>
    </location>
</feature>
<evidence type="ECO:0000256" key="3">
    <source>
        <dbReference type="ARBA" id="ARBA00004496"/>
    </source>
</evidence>
<dbReference type="Gene3D" id="3.90.78.10">
    <property type="entry name" value="UDP-N-acetylenolpyruvoylglucosamine reductase, C-terminal domain"/>
    <property type="match status" value="1"/>
</dbReference>
<evidence type="ECO:0000256" key="4">
    <source>
        <dbReference type="ARBA" id="ARBA00004752"/>
    </source>
</evidence>
<comment type="caution">
    <text evidence="18">The sequence shown here is derived from an EMBL/GenBank/DDBJ whole genome shotgun (WGS) entry which is preliminary data.</text>
</comment>
<keyword evidence="14 16" id="KW-0961">Cell wall biogenesis/degradation</keyword>
<evidence type="ECO:0000313" key="18">
    <source>
        <dbReference type="EMBL" id="MCD3194685.1"/>
    </source>
</evidence>
<organism evidence="18 19">
    <name type="scientific">Clostridium botulinum C</name>
    <dbReference type="NCBI Taxonomy" id="36828"/>
    <lineage>
        <taxon>Bacteria</taxon>
        <taxon>Bacillati</taxon>
        <taxon>Bacillota</taxon>
        <taxon>Clostridia</taxon>
        <taxon>Eubacteriales</taxon>
        <taxon>Clostridiaceae</taxon>
        <taxon>Clostridium</taxon>
    </lineage>
</organism>
<dbReference type="EMBL" id="JAAMYB010000003">
    <property type="protein sequence ID" value="MCD3194685.1"/>
    <property type="molecule type" value="Genomic_DNA"/>
</dbReference>
<dbReference type="InterPro" id="IPR003170">
    <property type="entry name" value="MurB"/>
</dbReference>
<comment type="similarity">
    <text evidence="16">Belongs to the MurB family.</text>
</comment>
<dbReference type="PANTHER" id="PTHR21071:SF4">
    <property type="entry name" value="UDP-N-ACETYLENOLPYRUVOYLGLUCOSAMINE REDUCTASE"/>
    <property type="match status" value="1"/>
</dbReference>
<dbReference type="GO" id="GO:0051301">
    <property type="term" value="P:cell division"/>
    <property type="evidence" value="ECO:0007669"/>
    <property type="project" value="UniProtKB-KW"/>
</dbReference>
<dbReference type="GO" id="GO:0008360">
    <property type="term" value="P:regulation of cell shape"/>
    <property type="evidence" value="ECO:0007669"/>
    <property type="project" value="UniProtKB-KW"/>
</dbReference>
<evidence type="ECO:0000256" key="1">
    <source>
        <dbReference type="ARBA" id="ARBA00001974"/>
    </source>
</evidence>
<reference evidence="18" key="1">
    <citation type="submission" date="2020-02" db="EMBL/GenBank/DDBJ databases">
        <authorList>
            <person name="Fillo S."/>
            <person name="Giordani F."/>
            <person name="Tonon E."/>
            <person name="Drigo I."/>
            <person name="Anselmo A."/>
            <person name="Fortunato A."/>
            <person name="Bano L."/>
            <person name="Lista F."/>
        </authorList>
    </citation>
    <scope>NUCLEOTIDE SEQUENCE</scope>
    <source>
        <strain evidence="18">IZSVe-TV_9877_3_12</strain>
    </source>
</reference>
<keyword evidence="13 16" id="KW-0131">Cell cycle</keyword>
<dbReference type="Gene3D" id="3.30.43.10">
    <property type="entry name" value="Uridine Diphospho-n-acetylenolpyruvylglucosamine Reductase, domain 2"/>
    <property type="match status" value="1"/>
</dbReference>
<dbReference type="Gene3D" id="3.30.465.10">
    <property type="match status" value="1"/>
</dbReference>
<dbReference type="GO" id="GO:0008762">
    <property type="term" value="F:UDP-N-acetylmuramate dehydrogenase activity"/>
    <property type="evidence" value="ECO:0007669"/>
    <property type="project" value="UniProtKB-UniRule"/>
</dbReference>
<dbReference type="InterPro" id="IPR016169">
    <property type="entry name" value="FAD-bd_PCMH_sub2"/>
</dbReference>
<evidence type="ECO:0000256" key="13">
    <source>
        <dbReference type="ARBA" id="ARBA00023306"/>
    </source>
</evidence>
<evidence type="ECO:0000256" key="16">
    <source>
        <dbReference type="HAMAP-Rule" id="MF_00037"/>
    </source>
</evidence>
<accession>A0A9Q3V983</accession>
<dbReference type="EC" id="1.3.1.98" evidence="16"/>
<dbReference type="GO" id="GO:0009252">
    <property type="term" value="P:peptidoglycan biosynthetic process"/>
    <property type="evidence" value="ECO:0007669"/>
    <property type="project" value="UniProtKB-UniRule"/>
</dbReference>
<dbReference type="GO" id="GO:0005829">
    <property type="term" value="C:cytosol"/>
    <property type="evidence" value="ECO:0007669"/>
    <property type="project" value="TreeGrafter"/>
</dbReference>
<proteinExistence type="inferred from homology"/>
<evidence type="ECO:0000256" key="12">
    <source>
        <dbReference type="ARBA" id="ARBA00023002"/>
    </source>
</evidence>
<evidence type="ECO:0000313" key="19">
    <source>
        <dbReference type="Proteomes" id="UP000813637"/>
    </source>
</evidence>
<comment type="pathway">
    <text evidence="4 16">Cell wall biogenesis; peptidoglycan biosynthesis.</text>
</comment>
<dbReference type="HAMAP" id="MF_00037">
    <property type="entry name" value="MurB"/>
    <property type="match status" value="1"/>
</dbReference>
<dbReference type="InterPro" id="IPR016166">
    <property type="entry name" value="FAD-bd_PCMH"/>
</dbReference>
<keyword evidence="12 16" id="KW-0560">Oxidoreductase</keyword>
<evidence type="ECO:0000256" key="11">
    <source>
        <dbReference type="ARBA" id="ARBA00022984"/>
    </source>
</evidence>
<keyword evidence="8 16" id="KW-0274">FAD</keyword>
<dbReference type="PANTHER" id="PTHR21071">
    <property type="entry name" value="UDP-N-ACETYLENOLPYRUVOYLGLUCOSAMINE REDUCTASE"/>
    <property type="match status" value="1"/>
</dbReference>
<keyword evidence="6 16" id="KW-0132">Cell division</keyword>
<dbReference type="AlphaFoldDB" id="A0A9Q3V983"/>
<dbReference type="InterPro" id="IPR006094">
    <property type="entry name" value="Oxid_FAD_bind_N"/>
</dbReference>
<feature type="domain" description="FAD-binding PCMH-type" evidence="17">
    <location>
        <begin position="33"/>
        <end position="198"/>
    </location>
</feature>
<dbReference type="SUPFAM" id="SSF56176">
    <property type="entry name" value="FAD-binding/transporter-associated domain-like"/>
    <property type="match status" value="1"/>
</dbReference>
<name>A0A9Q3V983_CLOBO</name>
<reference evidence="18" key="2">
    <citation type="journal article" date="2021" name="Microorganisms">
        <title>Extensive Genome Exploration of Clostridium botulinum Group III Field Strains.</title>
        <authorList>
            <person name="Fillo S."/>
            <person name="Giordani F."/>
            <person name="Tonon E."/>
            <person name="Drigo I."/>
            <person name="Anselmo A."/>
            <person name="Fortunato A."/>
            <person name="Lista F."/>
            <person name="Bano L."/>
        </authorList>
    </citation>
    <scope>NUCLEOTIDE SEQUENCE</scope>
    <source>
        <strain evidence="18">IZSVe-TV_9877_3_12</strain>
    </source>
</reference>
<gene>
    <name evidence="16 18" type="primary">murB</name>
    <name evidence="18" type="ORF">G8S53_05180</name>
</gene>
<dbReference type="GO" id="GO:0071949">
    <property type="term" value="F:FAD binding"/>
    <property type="evidence" value="ECO:0007669"/>
    <property type="project" value="InterPro"/>
</dbReference>
<dbReference type="GO" id="GO:0071555">
    <property type="term" value="P:cell wall organization"/>
    <property type="evidence" value="ECO:0007669"/>
    <property type="project" value="UniProtKB-KW"/>
</dbReference>
<evidence type="ECO:0000256" key="14">
    <source>
        <dbReference type="ARBA" id="ARBA00023316"/>
    </source>
</evidence>
<evidence type="ECO:0000256" key="8">
    <source>
        <dbReference type="ARBA" id="ARBA00022827"/>
    </source>
</evidence>
<evidence type="ECO:0000259" key="17">
    <source>
        <dbReference type="PROSITE" id="PS51387"/>
    </source>
</evidence>
<dbReference type="NCBIfam" id="NF010480">
    <property type="entry name" value="PRK13905.1"/>
    <property type="match status" value="1"/>
</dbReference>
<dbReference type="RefSeq" id="WP_153246248.1">
    <property type="nucleotide sequence ID" value="NZ_JAAMYB010000003.1"/>
</dbReference>
<protein>
    <recommendedName>
        <fullName evidence="16">UDP-N-acetylenolpyruvoylglucosamine reductase</fullName>
        <ecNumber evidence="16">1.3.1.98</ecNumber>
    </recommendedName>
    <alternativeName>
        <fullName evidence="16">UDP-N-acetylmuramate dehydrogenase</fullName>
    </alternativeName>
</protein>
<dbReference type="NCBIfam" id="TIGR00179">
    <property type="entry name" value="murB"/>
    <property type="match status" value="1"/>
</dbReference>
<feature type="active site" evidence="16">
    <location>
        <position position="177"/>
    </location>
</feature>
<feature type="active site" evidence="16">
    <location>
        <position position="297"/>
    </location>
</feature>
<dbReference type="Pfam" id="PF02873">
    <property type="entry name" value="MurB_C"/>
    <property type="match status" value="1"/>
</dbReference>
<comment type="catalytic activity">
    <reaction evidence="15 16">
        <text>UDP-N-acetyl-alpha-D-muramate + NADP(+) = UDP-N-acetyl-3-O-(1-carboxyvinyl)-alpha-D-glucosamine + NADPH + H(+)</text>
        <dbReference type="Rhea" id="RHEA:12248"/>
        <dbReference type="ChEBI" id="CHEBI:15378"/>
        <dbReference type="ChEBI" id="CHEBI:57783"/>
        <dbReference type="ChEBI" id="CHEBI:58349"/>
        <dbReference type="ChEBI" id="CHEBI:68483"/>
        <dbReference type="ChEBI" id="CHEBI:70757"/>
        <dbReference type="EC" id="1.3.1.98"/>
    </reaction>
</comment>
<dbReference type="InterPro" id="IPR016167">
    <property type="entry name" value="FAD-bd_PCMH_sub1"/>
</dbReference>